<evidence type="ECO:0000256" key="5">
    <source>
        <dbReference type="ARBA" id="ARBA00022630"/>
    </source>
</evidence>
<sequence>MLRGAGEGPVRSQRLTPRLGLRLHLLVLVLLVLVPALAAGVATAWQLAESSRRQVEIGLRGSARAVALALDRELEVLSTSAAGLAAWPALRHIAKASPGDIQEFYDHATLVGEAFSGWVTVVREDGTQLFSTEHPLGTELPLFRGRLWIDQVLASGQSAVSDMFLTPRTQRPMLAVFAPVHPRPGITASFGDPRLVVVLAFDSRHLAKLMSGARPGEVSAAVHATEGMIIARSLGNAAAGGQPASLWVASAVGSQRDGMAEGTTIDGRSVVSAFRRLERLPWTALVSVPLDSYVAAWRTPVERLVIGGITLLAAGLILAMMLARRLLHPLSTLAGEAEAMAAGHSHPQLHRPVPVAEFETLRLGLRRSAEAIHSRAVAEGRLQAAEAAAQALRAERDRARLYFDVAGVMLLILGPDGKVQGINRRGLEVLGLSHEDEVIGRDWVSEFLPLQARPEMRMMYRRIASGSFEPIRGNSEGVVLRADGEERLIAWHNAVLHDAEGRLSAIVASGEDITDPRAAEERQILLMREVDHRAKNALAVVQSILRMTETPDPADFAAVVEGRVGALARAHTLLAAENWTGSDLRHLLEAELASFVAAGRVVIGGPGVWLSPEAVQAASMVAHELATNAIRHGALARQGGRLAVQWEAAPDGTLRIAWVEQVGPGAPLTRPSRRGFGLRLVDATVRSQFRGRIAYEWRPEGLHCAMTIAAERISLRGPVSISGTPALAPPAPQDMPVPLGPRRILLAEDEPLVAMELESKLRRLGFIVVGPAATLQRAMELATGEEELAGAVLDVNLNGQAVFPLADLLVRRNVPVLFATGYGSLPGGWATSGGQGRTALLRKPLSEGVLAAALRELTGLPLDRRGPSQQPSKVQERA</sequence>
<dbReference type="PROSITE" id="PS50885">
    <property type="entry name" value="HAMP"/>
    <property type="match status" value="1"/>
</dbReference>
<dbReference type="Gene3D" id="3.30.565.10">
    <property type="entry name" value="Histidine kinase-like ATPase, C-terminal domain"/>
    <property type="match status" value="1"/>
</dbReference>
<dbReference type="SUPFAM" id="SSF55874">
    <property type="entry name" value="ATPase domain of HSP90 chaperone/DNA topoisomerase II/histidine kinase"/>
    <property type="match status" value="1"/>
</dbReference>
<dbReference type="SMART" id="SM00911">
    <property type="entry name" value="HWE_HK"/>
    <property type="match status" value="1"/>
</dbReference>
<comment type="caution">
    <text evidence="19">The sequence shown here is derived from an EMBL/GenBank/DDBJ whole genome shotgun (WGS) entry which is preliminary data.</text>
</comment>
<evidence type="ECO:0000313" key="19">
    <source>
        <dbReference type="EMBL" id="MFC3126852.1"/>
    </source>
</evidence>
<keyword evidence="15" id="KW-0472">Membrane</keyword>
<evidence type="ECO:0000256" key="14">
    <source>
        <dbReference type="SAM" id="Coils"/>
    </source>
</evidence>
<evidence type="ECO:0000259" key="17">
    <source>
        <dbReference type="PROSITE" id="PS50113"/>
    </source>
</evidence>
<dbReference type="Gene3D" id="3.40.50.2300">
    <property type="match status" value="1"/>
</dbReference>
<keyword evidence="9" id="KW-0547">Nucleotide-binding</keyword>
<dbReference type="InterPro" id="IPR000014">
    <property type="entry name" value="PAS"/>
</dbReference>
<keyword evidence="15" id="KW-0812">Transmembrane</keyword>
<dbReference type="SUPFAM" id="SSF55785">
    <property type="entry name" value="PYP-like sensor domain (PAS domain)"/>
    <property type="match status" value="1"/>
</dbReference>
<dbReference type="InterPro" id="IPR011006">
    <property type="entry name" value="CheY-like_superfamily"/>
</dbReference>
<dbReference type="RefSeq" id="WP_379598445.1">
    <property type="nucleotide sequence ID" value="NZ_JBHRTN010000018.1"/>
</dbReference>
<evidence type="ECO:0000256" key="9">
    <source>
        <dbReference type="ARBA" id="ARBA00022741"/>
    </source>
</evidence>
<evidence type="ECO:0000259" key="16">
    <source>
        <dbReference type="PROSITE" id="PS50110"/>
    </source>
</evidence>
<keyword evidence="6" id="KW-0288">FMN</keyword>
<feature type="domain" description="PAC" evidence="17">
    <location>
        <begin position="473"/>
        <end position="525"/>
    </location>
</feature>
<evidence type="ECO:0000256" key="8">
    <source>
        <dbReference type="ARBA" id="ARBA00022737"/>
    </source>
</evidence>
<protein>
    <recommendedName>
        <fullName evidence="3">histidine kinase</fullName>
        <ecNumber evidence="3">2.7.13.3</ecNumber>
    </recommendedName>
</protein>
<evidence type="ECO:0000256" key="15">
    <source>
        <dbReference type="SAM" id="Phobius"/>
    </source>
</evidence>
<keyword evidence="15" id="KW-1133">Transmembrane helix</keyword>
<feature type="coiled-coil region" evidence="14">
    <location>
        <begin position="375"/>
        <end position="402"/>
    </location>
</feature>
<feature type="modified residue" description="4-aspartylphosphate" evidence="13">
    <location>
        <position position="794"/>
    </location>
</feature>
<dbReference type="GO" id="GO:0016301">
    <property type="term" value="F:kinase activity"/>
    <property type="evidence" value="ECO:0007669"/>
    <property type="project" value="UniProtKB-KW"/>
</dbReference>
<keyword evidence="4 13" id="KW-0597">Phosphoprotein</keyword>
<evidence type="ECO:0000256" key="11">
    <source>
        <dbReference type="ARBA" id="ARBA00022840"/>
    </source>
</evidence>
<keyword evidence="8" id="KW-0677">Repeat</keyword>
<dbReference type="SUPFAM" id="SSF52172">
    <property type="entry name" value="CheY-like"/>
    <property type="match status" value="1"/>
</dbReference>
<dbReference type="InterPro" id="IPR011102">
    <property type="entry name" value="Sig_transdc_His_kinase_HWE"/>
</dbReference>
<evidence type="ECO:0000313" key="20">
    <source>
        <dbReference type="Proteomes" id="UP001595593"/>
    </source>
</evidence>
<evidence type="ECO:0000256" key="10">
    <source>
        <dbReference type="ARBA" id="ARBA00022777"/>
    </source>
</evidence>
<evidence type="ECO:0000256" key="6">
    <source>
        <dbReference type="ARBA" id="ARBA00022643"/>
    </source>
</evidence>
<keyword evidence="5" id="KW-0285">Flavoprotein</keyword>
<keyword evidence="10 19" id="KW-0418">Kinase</keyword>
<dbReference type="PANTHER" id="PTHR41523:SF8">
    <property type="entry name" value="ETHYLENE RESPONSE SENSOR PROTEIN"/>
    <property type="match status" value="1"/>
</dbReference>
<dbReference type="EMBL" id="JBHRTN010000018">
    <property type="protein sequence ID" value="MFC3126852.1"/>
    <property type="molecule type" value="Genomic_DNA"/>
</dbReference>
<evidence type="ECO:0000256" key="7">
    <source>
        <dbReference type="ARBA" id="ARBA00022679"/>
    </source>
</evidence>
<dbReference type="Pfam" id="PF07536">
    <property type="entry name" value="HWE_HK"/>
    <property type="match status" value="1"/>
</dbReference>
<dbReference type="SMART" id="SM00091">
    <property type="entry name" value="PAS"/>
    <property type="match status" value="1"/>
</dbReference>
<evidence type="ECO:0000256" key="4">
    <source>
        <dbReference type="ARBA" id="ARBA00022553"/>
    </source>
</evidence>
<feature type="domain" description="HAMP" evidence="18">
    <location>
        <begin position="324"/>
        <end position="377"/>
    </location>
</feature>
<comment type="subcellular location">
    <subcellularLocation>
        <location evidence="2">Membrane</location>
    </subcellularLocation>
</comment>
<evidence type="ECO:0000259" key="18">
    <source>
        <dbReference type="PROSITE" id="PS50885"/>
    </source>
</evidence>
<dbReference type="Pfam" id="PF08448">
    <property type="entry name" value="PAS_4"/>
    <property type="match status" value="1"/>
</dbReference>
<dbReference type="InterPro" id="IPR013656">
    <property type="entry name" value="PAS_4"/>
</dbReference>
<dbReference type="Gene3D" id="3.30.450.20">
    <property type="entry name" value="PAS domain"/>
    <property type="match status" value="2"/>
</dbReference>
<dbReference type="PROSITE" id="PS50110">
    <property type="entry name" value="RESPONSE_REGULATORY"/>
    <property type="match status" value="1"/>
</dbReference>
<dbReference type="InterPro" id="IPR035965">
    <property type="entry name" value="PAS-like_dom_sf"/>
</dbReference>
<dbReference type="CDD" id="cd00130">
    <property type="entry name" value="PAS"/>
    <property type="match status" value="1"/>
</dbReference>
<evidence type="ECO:0000256" key="13">
    <source>
        <dbReference type="PROSITE-ProRule" id="PRU00169"/>
    </source>
</evidence>
<keyword evidence="20" id="KW-1185">Reference proteome</keyword>
<gene>
    <name evidence="19" type="ORF">ACFOD4_17440</name>
</gene>
<keyword evidence="11" id="KW-0067">ATP-binding</keyword>
<keyword evidence="12" id="KW-0843">Virulence</keyword>
<accession>A0ABV7G9F7</accession>
<keyword evidence="7" id="KW-0808">Transferase</keyword>
<dbReference type="CDD" id="cd16936">
    <property type="entry name" value="HATPase_RsbW-like"/>
    <property type="match status" value="1"/>
</dbReference>
<dbReference type="PANTHER" id="PTHR41523">
    <property type="entry name" value="TWO-COMPONENT SYSTEM SENSOR PROTEIN"/>
    <property type="match status" value="1"/>
</dbReference>
<dbReference type="Proteomes" id="UP001595593">
    <property type="component" value="Unassembled WGS sequence"/>
</dbReference>
<feature type="domain" description="Response regulatory" evidence="16">
    <location>
        <begin position="743"/>
        <end position="858"/>
    </location>
</feature>
<dbReference type="EC" id="2.7.13.3" evidence="3"/>
<evidence type="ECO:0000256" key="1">
    <source>
        <dbReference type="ARBA" id="ARBA00000085"/>
    </source>
</evidence>
<dbReference type="PROSITE" id="PS50113">
    <property type="entry name" value="PAC"/>
    <property type="match status" value="1"/>
</dbReference>
<keyword evidence="14" id="KW-0175">Coiled coil</keyword>
<evidence type="ECO:0000256" key="2">
    <source>
        <dbReference type="ARBA" id="ARBA00004370"/>
    </source>
</evidence>
<dbReference type="InterPro" id="IPR001789">
    <property type="entry name" value="Sig_transdc_resp-reg_receiver"/>
</dbReference>
<dbReference type="InterPro" id="IPR036890">
    <property type="entry name" value="HATPase_C_sf"/>
</dbReference>
<evidence type="ECO:0000256" key="3">
    <source>
        <dbReference type="ARBA" id="ARBA00012438"/>
    </source>
</evidence>
<dbReference type="CDD" id="cd12915">
    <property type="entry name" value="PDC2_DGC_like"/>
    <property type="match status" value="1"/>
</dbReference>
<evidence type="ECO:0000256" key="12">
    <source>
        <dbReference type="ARBA" id="ARBA00023026"/>
    </source>
</evidence>
<feature type="transmembrane region" description="Helical" evidence="15">
    <location>
        <begin position="304"/>
        <end position="323"/>
    </location>
</feature>
<dbReference type="InterPro" id="IPR000700">
    <property type="entry name" value="PAS-assoc_C"/>
</dbReference>
<dbReference type="SMART" id="SM00448">
    <property type="entry name" value="REC"/>
    <property type="match status" value="1"/>
</dbReference>
<dbReference type="InterPro" id="IPR003660">
    <property type="entry name" value="HAMP_dom"/>
</dbReference>
<organism evidence="19 20">
    <name type="scientific">Teichococcus globiformis</name>
    <dbReference type="NCBI Taxonomy" id="2307229"/>
    <lineage>
        <taxon>Bacteria</taxon>
        <taxon>Pseudomonadati</taxon>
        <taxon>Pseudomonadota</taxon>
        <taxon>Alphaproteobacteria</taxon>
        <taxon>Acetobacterales</taxon>
        <taxon>Roseomonadaceae</taxon>
        <taxon>Roseomonas</taxon>
    </lineage>
</organism>
<proteinExistence type="predicted"/>
<dbReference type="NCBIfam" id="TIGR00229">
    <property type="entry name" value="sensory_box"/>
    <property type="match status" value="1"/>
</dbReference>
<name>A0ABV7G9F7_9PROT</name>
<comment type="catalytic activity">
    <reaction evidence="1">
        <text>ATP + protein L-histidine = ADP + protein N-phospho-L-histidine.</text>
        <dbReference type="EC" id="2.7.13.3"/>
    </reaction>
</comment>
<reference evidence="20" key="1">
    <citation type="journal article" date="2019" name="Int. J. Syst. Evol. Microbiol.">
        <title>The Global Catalogue of Microorganisms (GCM) 10K type strain sequencing project: providing services to taxonomists for standard genome sequencing and annotation.</title>
        <authorList>
            <consortium name="The Broad Institute Genomics Platform"/>
            <consortium name="The Broad Institute Genome Sequencing Center for Infectious Disease"/>
            <person name="Wu L."/>
            <person name="Ma J."/>
        </authorList>
    </citation>
    <scope>NUCLEOTIDE SEQUENCE [LARGE SCALE GENOMIC DNA]</scope>
    <source>
        <strain evidence="20">KCTC 52094</strain>
    </source>
</reference>